<dbReference type="AlphaFoldDB" id="A0AAP0CR24"/>
<dbReference type="PANTHER" id="PTHR48258:SF4">
    <property type="entry name" value="DUF4216 DOMAIN-CONTAINING PROTEIN"/>
    <property type="match status" value="1"/>
</dbReference>
<gene>
    <name evidence="5" type="ORF">SSX86_023454</name>
</gene>
<dbReference type="Pfam" id="PF13952">
    <property type="entry name" value="DUF4216"/>
    <property type="match status" value="1"/>
</dbReference>
<dbReference type="Proteomes" id="UP001408789">
    <property type="component" value="Unassembled WGS sequence"/>
</dbReference>
<feature type="domain" description="DUF4216" evidence="2">
    <location>
        <begin position="398"/>
        <end position="475"/>
    </location>
</feature>
<dbReference type="InterPro" id="IPR025312">
    <property type="entry name" value="DUF4216"/>
</dbReference>
<dbReference type="EMBL" id="JBCNJP010000023">
    <property type="protein sequence ID" value="KAK9058612.1"/>
    <property type="molecule type" value="Genomic_DNA"/>
</dbReference>
<evidence type="ECO:0000313" key="5">
    <source>
        <dbReference type="EMBL" id="KAK9058612.1"/>
    </source>
</evidence>
<feature type="region of interest" description="Disordered" evidence="1">
    <location>
        <begin position="525"/>
        <end position="560"/>
    </location>
</feature>
<name>A0AAP0CR24_9ASTR</name>
<reference evidence="5 6" key="1">
    <citation type="submission" date="2024-04" db="EMBL/GenBank/DDBJ databases">
        <title>The reference genome of an endangered Asteraceae, Deinandra increscens subsp. villosa, native to the Central Coast of California.</title>
        <authorList>
            <person name="Guilliams M."/>
            <person name="Hasenstab-Lehman K."/>
            <person name="Meyer R."/>
            <person name="Mcevoy S."/>
        </authorList>
    </citation>
    <scope>NUCLEOTIDE SEQUENCE [LARGE SCALE GENOMIC DNA]</scope>
    <source>
        <tissue evidence="5">Leaf</tissue>
    </source>
</reference>
<dbReference type="Pfam" id="PF13963">
    <property type="entry name" value="Transpos_assoc"/>
    <property type="match status" value="1"/>
</dbReference>
<feature type="domain" description="DUF4218" evidence="3">
    <location>
        <begin position="189"/>
        <end position="231"/>
    </location>
</feature>
<dbReference type="Pfam" id="PF13960">
    <property type="entry name" value="DUF4218"/>
    <property type="match status" value="1"/>
</dbReference>
<comment type="caution">
    <text evidence="5">The sequence shown here is derived from an EMBL/GenBank/DDBJ whole genome shotgun (WGS) entry which is preliminary data.</text>
</comment>
<dbReference type="InterPro" id="IPR025452">
    <property type="entry name" value="DUF4218"/>
</dbReference>
<evidence type="ECO:0000259" key="2">
    <source>
        <dbReference type="Pfam" id="PF13952"/>
    </source>
</evidence>
<accession>A0AAP0CR24</accession>
<evidence type="ECO:0000259" key="4">
    <source>
        <dbReference type="Pfam" id="PF13963"/>
    </source>
</evidence>
<feature type="domain" description="Transposase-associated" evidence="4">
    <location>
        <begin position="7"/>
        <end position="95"/>
    </location>
</feature>
<feature type="compositionally biased region" description="Acidic residues" evidence="1">
    <location>
        <begin position="531"/>
        <end position="560"/>
    </location>
</feature>
<evidence type="ECO:0000256" key="1">
    <source>
        <dbReference type="SAM" id="MobiDB-lite"/>
    </source>
</evidence>
<protein>
    <recommendedName>
        <fullName evidence="7">Transposase</fullName>
    </recommendedName>
</protein>
<sequence length="560" mass="64392">MASSTDRKWMYEKTDSDGFLSSEYCDNVDSFLDFAFSNEAIVDTRVNRHGTTIREIKCPCYKCQNISYRDRATVQKHLYKEGFMLRYERWTEHGESSIRYVGQSSTAMELDDNDDGYKRMVLDNMYACGYTSDTLEGDVPNPEAKAFYDMLEALDEPLWEGEKATNCSKLQVAMRFLTWKSMFNVSNAAKLGRLKRMIKNKGKIEGSIVQSNLVDELSNYCSLYLEPTIRGPRNFSPGIPCSSSTDLRLSIFKHPSRRLYEKGGVDKVLSQKDRDKAHIYILLNCEELLDSVGLFDKELRDLFPSYDEATLDKMKEDEFAKWLLMHVMNVPNKEHLRGLAQGPLTYVKSHKGYFVNGYRFHTRTAYDGRVTQNSGVCVKGATYNENENDYYGLLDEILELEYHSTVGRCVVVLFRCTWFDPVRGVRVDPKTNMVDVKPTAIGCVDDPFILASQAQQVYYTSYPSKEKELKGWLAVVKTTPRGVYELAEDVIEVEDDGNAEKDHFYQETERIECTVTDDLHHPISFVHEDGSLEEVEEGDFYDSDEEVDRNDKDSEDEESE</sequence>
<proteinExistence type="predicted"/>
<keyword evidence="6" id="KW-1185">Reference proteome</keyword>
<organism evidence="5 6">
    <name type="scientific">Deinandra increscens subsp. villosa</name>
    <dbReference type="NCBI Taxonomy" id="3103831"/>
    <lineage>
        <taxon>Eukaryota</taxon>
        <taxon>Viridiplantae</taxon>
        <taxon>Streptophyta</taxon>
        <taxon>Embryophyta</taxon>
        <taxon>Tracheophyta</taxon>
        <taxon>Spermatophyta</taxon>
        <taxon>Magnoliopsida</taxon>
        <taxon>eudicotyledons</taxon>
        <taxon>Gunneridae</taxon>
        <taxon>Pentapetalae</taxon>
        <taxon>asterids</taxon>
        <taxon>campanulids</taxon>
        <taxon>Asterales</taxon>
        <taxon>Asteraceae</taxon>
        <taxon>Asteroideae</taxon>
        <taxon>Heliantheae alliance</taxon>
        <taxon>Madieae</taxon>
        <taxon>Madiinae</taxon>
        <taxon>Deinandra</taxon>
    </lineage>
</organism>
<evidence type="ECO:0000313" key="6">
    <source>
        <dbReference type="Proteomes" id="UP001408789"/>
    </source>
</evidence>
<evidence type="ECO:0000259" key="3">
    <source>
        <dbReference type="Pfam" id="PF13960"/>
    </source>
</evidence>
<dbReference type="InterPro" id="IPR029480">
    <property type="entry name" value="Transpos_assoc"/>
</dbReference>
<evidence type="ECO:0008006" key="7">
    <source>
        <dbReference type="Google" id="ProtNLM"/>
    </source>
</evidence>
<dbReference type="PANTHER" id="PTHR48258">
    <property type="entry name" value="DUF4218 DOMAIN-CONTAINING PROTEIN-RELATED"/>
    <property type="match status" value="1"/>
</dbReference>